<dbReference type="SUPFAM" id="SSF48264">
    <property type="entry name" value="Cytochrome P450"/>
    <property type="match status" value="1"/>
</dbReference>
<dbReference type="PANTHER" id="PTHR24305:SF166">
    <property type="entry name" value="CYTOCHROME P450 12A4, MITOCHONDRIAL-RELATED"/>
    <property type="match status" value="1"/>
</dbReference>
<keyword evidence="4 7" id="KW-0560">Oxidoreductase</keyword>
<evidence type="ECO:0000313" key="8">
    <source>
        <dbReference type="EMBL" id="EXJ56223.1"/>
    </source>
</evidence>
<dbReference type="RefSeq" id="XP_007751438.1">
    <property type="nucleotide sequence ID" value="XM_007753248.1"/>
</dbReference>
<dbReference type="GO" id="GO:0016705">
    <property type="term" value="F:oxidoreductase activity, acting on paired donors, with incorporation or reduction of molecular oxygen"/>
    <property type="evidence" value="ECO:0007669"/>
    <property type="project" value="InterPro"/>
</dbReference>
<keyword evidence="5 6" id="KW-0408">Iron</keyword>
<name>W9VL30_9EURO</name>
<evidence type="ECO:0000256" key="5">
    <source>
        <dbReference type="ARBA" id="ARBA00023004"/>
    </source>
</evidence>
<comment type="similarity">
    <text evidence="2 7">Belongs to the cytochrome P450 family.</text>
</comment>
<gene>
    <name evidence="8" type="ORF">A1O5_12679</name>
</gene>
<keyword evidence="6 7" id="KW-0349">Heme</keyword>
<dbReference type="Gene3D" id="1.10.630.10">
    <property type="entry name" value="Cytochrome P450"/>
    <property type="match status" value="1"/>
</dbReference>
<evidence type="ECO:0000256" key="7">
    <source>
        <dbReference type="RuleBase" id="RU000461"/>
    </source>
</evidence>
<dbReference type="GO" id="GO:0020037">
    <property type="term" value="F:heme binding"/>
    <property type="evidence" value="ECO:0007669"/>
    <property type="project" value="InterPro"/>
</dbReference>
<dbReference type="PANTHER" id="PTHR24305">
    <property type="entry name" value="CYTOCHROME P450"/>
    <property type="match status" value="1"/>
</dbReference>
<dbReference type="Pfam" id="PF00067">
    <property type="entry name" value="p450"/>
    <property type="match status" value="1"/>
</dbReference>
<evidence type="ECO:0000256" key="4">
    <source>
        <dbReference type="ARBA" id="ARBA00023002"/>
    </source>
</evidence>
<dbReference type="GeneID" id="19197365"/>
<dbReference type="InterPro" id="IPR017972">
    <property type="entry name" value="Cyt_P450_CS"/>
</dbReference>
<proteinExistence type="inferred from homology"/>
<dbReference type="InterPro" id="IPR001128">
    <property type="entry name" value="Cyt_P450"/>
</dbReference>
<comment type="cofactor">
    <cofactor evidence="1 6">
        <name>heme</name>
        <dbReference type="ChEBI" id="CHEBI:30413"/>
    </cofactor>
</comment>
<dbReference type="InterPro" id="IPR036396">
    <property type="entry name" value="Cyt_P450_sf"/>
</dbReference>
<protein>
    <recommendedName>
        <fullName evidence="10">Cytochrome P450 oxidoreductase</fullName>
    </recommendedName>
</protein>
<accession>W9VL30</accession>
<evidence type="ECO:0000256" key="1">
    <source>
        <dbReference type="ARBA" id="ARBA00001971"/>
    </source>
</evidence>
<comment type="caution">
    <text evidence="8">The sequence shown here is derived from an EMBL/GenBank/DDBJ whole genome shotgun (WGS) entry which is preliminary data.</text>
</comment>
<dbReference type="PROSITE" id="PS00086">
    <property type="entry name" value="CYTOCHROME_P450"/>
    <property type="match status" value="1"/>
</dbReference>
<dbReference type="PRINTS" id="PR00463">
    <property type="entry name" value="EP450I"/>
</dbReference>
<dbReference type="HOGENOM" id="CLU_001570_14_2_1"/>
<dbReference type="STRING" id="1182543.W9VL30"/>
<feature type="binding site" description="axial binding residue" evidence="6">
    <location>
        <position position="297"/>
    </location>
    <ligand>
        <name>heme</name>
        <dbReference type="ChEBI" id="CHEBI:30413"/>
    </ligand>
    <ligandPart>
        <name>Fe</name>
        <dbReference type="ChEBI" id="CHEBI:18248"/>
    </ligandPart>
</feature>
<dbReference type="InterPro" id="IPR050121">
    <property type="entry name" value="Cytochrome_P450_monoxygenase"/>
</dbReference>
<dbReference type="eggNOG" id="KOG0158">
    <property type="taxonomic scope" value="Eukaryota"/>
</dbReference>
<dbReference type="EMBL" id="AMGX01000036">
    <property type="protein sequence ID" value="EXJ56223.1"/>
    <property type="molecule type" value="Genomic_DNA"/>
</dbReference>
<evidence type="ECO:0000256" key="3">
    <source>
        <dbReference type="ARBA" id="ARBA00022723"/>
    </source>
</evidence>
<dbReference type="PRINTS" id="PR00385">
    <property type="entry name" value="P450"/>
</dbReference>
<dbReference type="AlphaFoldDB" id="W9VL30"/>
<evidence type="ECO:0008006" key="10">
    <source>
        <dbReference type="Google" id="ProtNLM"/>
    </source>
</evidence>
<reference evidence="8 9" key="1">
    <citation type="submission" date="2013-03" db="EMBL/GenBank/DDBJ databases">
        <title>The Genome Sequence of Cladophialophora psammophila CBS 110553.</title>
        <authorList>
            <consortium name="The Broad Institute Genomics Platform"/>
            <person name="Cuomo C."/>
            <person name="de Hoog S."/>
            <person name="Gorbushina A."/>
            <person name="Walker B."/>
            <person name="Young S.K."/>
            <person name="Zeng Q."/>
            <person name="Gargeya S."/>
            <person name="Fitzgerald M."/>
            <person name="Haas B."/>
            <person name="Abouelleil A."/>
            <person name="Allen A.W."/>
            <person name="Alvarado L."/>
            <person name="Arachchi H.M."/>
            <person name="Berlin A.M."/>
            <person name="Chapman S.B."/>
            <person name="Gainer-Dewar J."/>
            <person name="Goldberg J."/>
            <person name="Griggs A."/>
            <person name="Gujja S."/>
            <person name="Hansen M."/>
            <person name="Howarth C."/>
            <person name="Imamovic A."/>
            <person name="Ireland A."/>
            <person name="Larimer J."/>
            <person name="McCowan C."/>
            <person name="Murphy C."/>
            <person name="Pearson M."/>
            <person name="Poon T.W."/>
            <person name="Priest M."/>
            <person name="Roberts A."/>
            <person name="Saif S."/>
            <person name="Shea T."/>
            <person name="Sisk P."/>
            <person name="Sykes S."/>
            <person name="Wortman J."/>
            <person name="Nusbaum C."/>
            <person name="Birren B."/>
        </authorList>
    </citation>
    <scope>NUCLEOTIDE SEQUENCE [LARGE SCALE GENOMIC DNA]</scope>
    <source>
        <strain evidence="8 9">CBS 110553</strain>
    </source>
</reference>
<evidence type="ECO:0000256" key="6">
    <source>
        <dbReference type="PIRSR" id="PIRSR602401-1"/>
    </source>
</evidence>
<keyword evidence="9" id="KW-1185">Reference proteome</keyword>
<evidence type="ECO:0000313" key="9">
    <source>
        <dbReference type="Proteomes" id="UP000019471"/>
    </source>
</evidence>
<evidence type="ECO:0000256" key="2">
    <source>
        <dbReference type="ARBA" id="ARBA00010617"/>
    </source>
</evidence>
<sequence>MDAFTRYQFGVSLGTTFIQHPQKRRWYFNRYFRCRHFFSLLTEFPGLFAFFARLGINLLPRSVSEALLDLEKWNLDLCDKAETLLSDKGAKGVNDVNANHPVIFAALRTAFRRIHPEIMNLNSTRQQPAYPFQFDIASEMYDHNLGAHETTGNTLTYALFELSRNPKIQDKLRQELKSLHPPFEYPPSGALDLRQPEPREVDSCLYLHAIILETLRVWTVVPRARPRVTTSTCSFLGYNDIPPKVKFQYYPYTLHRNRDIFPQPEAWRPERWIESHPDHLAEMKHWLWSFGDGDRKCIGMYFAGYCIKQAIAAIYTNFFSTLYEHGDMRLDDGFLAGPKGDKLYVKFQHI</sequence>
<dbReference type="GO" id="GO:0004497">
    <property type="term" value="F:monooxygenase activity"/>
    <property type="evidence" value="ECO:0007669"/>
    <property type="project" value="UniProtKB-KW"/>
</dbReference>
<dbReference type="OrthoDB" id="1470350at2759"/>
<organism evidence="8 9">
    <name type="scientific">Cladophialophora psammophila CBS 110553</name>
    <dbReference type="NCBI Taxonomy" id="1182543"/>
    <lineage>
        <taxon>Eukaryota</taxon>
        <taxon>Fungi</taxon>
        <taxon>Dikarya</taxon>
        <taxon>Ascomycota</taxon>
        <taxon>Pezizomycotina</taxon>
        <taxon>Eurotiomycetes</taxon>
        <taxon>Chaetothyriomycetidae</taxon>
        <taxon>Chaetothyriales</taxon>
        <taxon>Herpotrichiellaceae</taxon>
        <taxon>Cladophialophora</taxon>
    </lineage>
</organism>
<keyword evidence="3 6" id="KW-0479">Metal-binding</keyword>
<keyword evidence="7" id="KW-0503">Monooxygenase</keyword>
<dbReference type="Proteomes" id="UP000019471">
    <property type="component" value="Unassembled WGS sequence"/>
</dbReference>
<dbReference type="GO" id="GO:0005506">
    <property type="term" value="F:iron ion binding"/>
    <property type="evidence" value="ECO:0007669"/>
    <property type="project" value="InterPro"/>
</dbReference>
<dbReference type="InterPro" id="IPR002401">
    <property type="entry name" value="Cyt_P450_E_grp-I"/>
</dbReference>